<protein>
    <submittedName>
        <fullName evidence="5">Adenosine kinase</fullName>
    </submittedName>
</protein>
<dbReference type="PANTHER" id="PTHR43320">
    <property type="entry name" value="SUGAR KINASE"/>
    <property type="match status" value="1"/>
</dbReference>
<dbReference type="CDD" id="cd01168">
    <property type="entry name" value="adenosine_kinase"/>
    <property type="match status" value="1"/>
</dbReference>
<evidence type="ECO:0000313" key="6">
    <source>
        <dbReference type="Proteomes" id="UP000536835"/>
    </source>
</evidence>
<dbReference type="InterPro" id="IPR011611">
    <property type="entry name" value="PfkB_dom"/>
</dbReference>
<keyword evidence="2" id="KW-0808">Transferase</keyword>
<proteinExistence type="inferred from homology"/>
<comment type="similarity">
    <text evidence="1">Belongs to the carbohydrate kinase PfkB family.</text>
</comment>
<dbReference type="Gene3D" id="3.40.1190.20">
    <property type="match status" value="1"/>
</dbReference>
<keyword evidence="3 5" id="KW-0418">Kinase</keyword>
<dbReference type="AlphaFoldDB" id="A0A7Y3W6H6"/>
<gene>
    <name evidence="5" type="ORF">HK107_13225</name>
</gene>
<evidence type="ECO:0000256" key="3">
    <source>
        <dbReference type="ARBA" id="ARBA00022777"/>
    </source>
</evidence>
<dbReference type="InterPro" id="IPR029056">
    <property type="entry name" value="Ribokinase-like"/>
</dbReference>
<dbReference type="Pfam" id="PF00294">
    <property type="entry name" value="PfkB"/>
    <property type="match status" value="1"/>
</dbReference>
<dbReference type="GO" id="GO:0016301">
    <property type="term" value="F:kinase activity"/>
    <property type="evidence" value="ECO:0007669"/>
    <property type="project" value="UniProtKB-KW"/>
</dbReference>
<evidence type="ECO:0000256" key="2">
    <source>
        <dbReference type="ARBA" id="ARBA00022679"/>
    </source>
</evidence>
<dbReference type="Proteomes" id="UP000536835">
    <property type="component" value="Unassembled WGS sequence"/>
</dbReference>
<evidence type="ECO:0000259" key="4">
    <source>
        <dbReference type="Pfam" id="PF00294"/>
    </source>
</evidence>
<dbReference type="EMBL" id="JABFCX010000003">
    <property type="protein sequence ID" value="NNU17286.1"/>
    <property type="molecule type" value="Genomic_DNA"/>
</dbReference>
<reference evidence="5 6" key="1">
    <citation type="submission" date="2020-05" db="EMBL/GenBank/DDBJ databases">
        <title>Parvularcula mediterraneae sp. nov., isolated from polypropylene straw from shallow seawater of the seashore of Laganas in Zakynthos island, Greece.</title>
        <authorList>
            <person name="Szabo I."/>
            <person name="Al-Omari J."/>
            <person name="Rado J."/>
            <person name="Szerdahelyi G.S."/>
        </authorList>
    </citation>
    <scope>NUCLEOTIDE SEQUENCE [LARGE SCALE GENOMIC DNA]</scope>
    <source>
        <strain evidence="5 6">ZS-1/3</strain>
    </source>
</reference>
<feature type="domain" description="Carbohydrate kinase PfkB" evidence="4">
    <location>
        <begin position="36"/>
        <end position="319"/>
    </location>
</feature>
<accession>A0A7Y3W6H6</accession>
<dbReference type="InterPro" id="IPR052700">
    <property type="entry name" value="Carb_kinase_PfkB-like"/>
</dbReference>
<dbReference type="Gene3D" id="3.30.1110.10">
    <property type="match status" value="1"/>
</dbReference>
<evidence type="ECO:0000313" key="5">
    <source>
        <dbReference type="EMBL" id="NNU17286.1"/>
    </source>
</evidence>
<dbReference type="SUPFAM" id="SSF53613">
    <property type="entry name" value="Ribokinase-like"/>
    <property type="match status" value="1"/>
</dbReference>
<keyword evidence="6" id="KW-1185">Reference proteome</keyword>
<dbReference type="PANTHER" id="PTHR43320:SF3">
    <property type="entry name" value="CARBOHYDRATE KINASE PFKB DOMAIN-CONTAINING PROTEIN"/>
    <property type="match status" value="1"/>
</dbReference>
<sequence length="334" mass="35156">MADIQVAALGNAIVDVIAEVDEGFLAKFEVPKGGMILIDTEKAEAISHAEEFTDTVMVAGGSAGNTCACIASLGGTARFIGTVADDKHGNAYRESLRGTGVIFDTPNVTDGKPSGRCLISVTSDAERSMATYLGAAGDITPAAVLEGDFETAQICYLEGYNFEAPESREACREAARRAKKAGRFVAMTLSDSGMVERNFEPLVAFLKETVDMIFANHDEAKALTGHDDAMEAAKAMKAEFCLWGAVTMSEKGSMVFGPQGEIEHVDAIPPAQLVDTTGAGDAYAAGWLFGFTTCMDLKSCGKLGSLCASEVISHKGARPEVSLRKLAQEKGLLG</sequence>
<name>A0A7Y3W6H6_9PROT</name>
<comment type="caution">
    <text evidence="5">The sequence shown here is derived from an EMBL/GenBank/DDBJ whole genome shotgun (WGS) entry which is preliminary data.</text>
</comment>
<dbReference type="RefSeq" id="WP_173200562.1">
    <property type="nucleotide sequence ID" value="NZ_JABFCX010000003.1"/>
</dbReference>
<evidence type="ECO:0000256" key="1">
    <source>
        <dbReference type="ARBA" id="ARBA00010688"/>
    </source>
</evidence>
<organism evidence="5 6">
    <name type="scientific">Parvularcula mediterranea</name>
    <dbReference type="NCBI Taxonomy" id="2732508"/>
    <lineage>
        <taxon>Bacteria</taxon>
        <taxon>Pseudomonadati</taxon>
        <taxon>Pseudomonadota</taxon>
        <taxon>Alphaproteobacteria</taxon>
        <taxon>Parvularculales</taxon>
        <taxon>Parvularculaceae</taxon>
        <taxon>Parvularcula</taxon>
    </lineage>
</organism>